<sequence>MEQYDHRIDAYIGKKPAFAQPILNHLRALMHSVSPQITETIKWGHPFFEYKGIFANMAGFKEHCVFGFWNSSALVDPHGAILRGEDKESAGNFGRITKLSDLPSDDILKDFILQAIALKDSNYQPPAKTTAAKAPKAEIPMPDYFAEALATNQKALATYQDFSPSCKREYLEWITEAKTEPTRQKRIETALEWMAEGKSRNWKYK</sequence>
<evidence type="ECO:0000313" key="3">
    <source>
        <dbReference type="Proteomes" id="UP000318733"/>
    </source>
</evidence>
<dbReference type="InterPro" id="IPR014922">
    <property type="entry name" value="YdhG-like"/>
</dbReference>
<keyword evidence="3" id="KW-1185">Reference proteome</keyword>
<gene>
    <name evidence="2" type="ORF">FO440_00720</name>
</gene>
<comment type="caution">
    <text evidence="2">The sequence shown here is derived from an EMBL/GenBank/DDBJ whole genome shotgun (WGS) entry which is preliminary data.</text>
</comment>
<protein>
    <recommendedName>
        <fullName evidence="1">YdhG-like domain-containing protein</fullName>
    </recommendedName>
</protein>
<reference evidence="2 3" key="1">
    <citation type="submission" date="2019-07" db="EMBL/GenBank/DDBJ databases">
        <authorList>
            <person name="Huq M.A."/>
        </authorList>
    </citation>
    <scope>NUCLEOTIDE SEQUENCE [LARGE SCALE GENOMIC DNA]</scope>
    <source>
        <strain evidence="2 3">MAH-19</strain>
    </source>
</reference>
<dbReference type="SUPFAM" id="SSF159888">
    <property type="entry name" value="YdhG-like"/>
    <property type="match status" value="1"/>
</dbReference>
<dbReference type="RefSeq" id="WP_144246317.1">
    <property type="nucleotide sequence ID" value="NZ_VLPK01000001.1"/>
</dbReference>
<dbReference type="Pfam" id="PF08818">
    <property type="entry name" value="DUF1801"/>
    <property type="match status" value="1"/>
</dbReference>
<evidence type="ECO:0000259" key="1">
    <source>
        <dbReference type="Pfam" id="PF08818"/>
    </source>
</evidence>
<proteinExistence type="predicted"/>
<name>A0A556MS64_9SPHI</name>
<dbReference type="EMBL" id="VLPK01000001">
    <property type="protein sequence ID" value="TSJ42746.1"/>
    <property type="molecule type" value="Genomic_DNA"/>
</dbReference>
<dbReference type="OrthoDB" id="9800461at2"/>
<dbReference type="Gene3D" id="3.90.1150.200">
    <property type="match status" value="1"/>
</dbReference>
<organism evidence="2 3">
    <name type="scientific">Mucilaginibacter corticis</name>
    <dbReference type="NCBI Taxonomy" id="2597670"/>
    <lineage>
        <taxon>Bacteria</taxon>
        <taxon>Pseudomonadati</taxon>
        <taxon>Bacteroidota</taxon>
        <taxon>Sphingobacteriia</taxon>
        <taxon>Sphingobacteriales</taxon>
        <taxon>Sphingobacteriaceae</taxon>
        <taxon>Mucilaginibacter</taxon>
    </lineage>
</organism>
<feature type="domain" description="YdhG-like" evidence="1">
    <location>
        <begin position="20"/>
        <end position="116"/>
    </location>
</feature>
<accession>A0A556MS64</accession>
<evidence type="ECO:0000313" key="2">
    <source>
        <dbReference type="EMBL" id="TSJ42746.1"/>
    </source>
</evidence>
<dbReference type="Pfam" id="PF13376">
    <property type="entry name" value="OmdA"/>
    <property type="match status" value="1"/>
</dbReference>
<dbReference type="AlphaFoldDB" id="A0A556MS64"/>
<dbReference type="Proteomes" id="UP000318733">
    <property type="component" value="Unassembled WGS sequence"/>
</dbReference>